<dbReference type="Proteomes" id="UP000019491">
    <property type="component" value="Unassembled WGS sequence"/>
</dbReference>
<dbReference type="Gene3D" id="2.60.120.10">
    <property type="entry name" value="Jelly Rolls"/>
    <property type="match status" value="1"/>
</dbReference>
<name>X0Q6S4_RHOWR</name>
<feature type="region of interest" description="Disordered" evidence="1">
    <location>
        <begin position="1"/>
        <end position="25"/>
    </location>
</feature>
<proteinExistence type="predicted"/>
<evidence type="ECO:0000256" key="1">
    <source>
        <dbReference type="SAM" id="MobiDB-lite"/>
    </source>
</evidence>
<gene>
    <name evidence="2" type="ORF">RW1_036_00900</name>
</gene>
<evidence type="ECO:0000313" key="2">
    <source>
        <dbReference type="EMBL" id="GAF47062.1"/>
    </source>
</evidence>
<dbReference type="SUPFAM" id="SSF51182">
    <property type="entry name" value="RmlC-like cupins"/>
    <property type="match status" value="1"/>
</dbReference>
<sequence>MSSGYVPNRKHGNNPLDPEVGIDWPTVDRSGSPLNVILSDKDTAAPSLAEAAAGRILPEYDMVRTWVDGVR</sequence>
<organism evidence="2 3">
    <name type="scientific">Rhodococcus wratislaviensis NBRC 100605</name>
    <dbReference type="NCBI Taxonomy" id="1219028"/>
    <lineage>
        <taxon>Bacteria</taxon>
        <taxon>Bacillati</taxon>
        <taxon>Actinomycetota</taxon>
        <taxon>Actinomycetes</taxon>
        <taxon>Mycobacteriales</taxon>
        <taxon>Nocardiaceae</taxon>
        <taxon>Rhodococcus</taxon>
    </lineage>
</organism>
<protein>
    <recommendedName>
        <fullName evidence="4">dTDP-4-dehydrorhamnose 3,5-epimerase</fullName>
    </recommendedName>
</protein>
<evidence type="ECO:0000313" key="3">
    <source>
        <dbReference type="Proteomes" id="UP000019491"/>
    </source>
</evidence>
<comment type="caution">
    <text evidence="2">The sequence shown here is derived from an EMBL/GenBank/DDBJ whole genome shotgun (WGS) entry which is preliminary data.</text>
</comment>
<dbReference type="InterPro" id="IPR011051">
    <property type="entry name" value="RmlC_Cupin_sf"/>
</dbReference>
<dbReference type="EMBL" id="BAWF01000036">
    <property type="protein sequence ID" value="GAF47062.1"/>
    <property type="molecule type" value="Genomic_DNA"/>
</dbReference>
<dbReference type="AlphaFoldDB" id="X0Q6S4"/>
<dbReference type="InterPro" id="IPR014710">
    <property type="entry name" value="RmlC-like_jellyroll"/>
</dbReference>
<evidence type="ECO:0008006" key="4">
    <source>
        <dbReference type="Google" id="ProtNLM"/>
    </source>
</evidence>
<reference evidence="2 3" key="1">
    <citation type="submission" date="2014-02" db="EMBL/GenBank/DDBJ databases">
        <title>Whole genome shotgun sequence of Rhodococcus wratislaviensis NBRC 100605.</title>
        <authorList>
            <person name="Hosoyama A."/>
            <person name="Tsuchikane K."/>
            <person name="Yoshida I."/>
            <person name="Ohji S."/>
            <person name="Ichikawa N."/>
            <person name="Yamazoe A."/>
            <person name="Fujita N."/>
        </authorList>
    </citation>
    <scope>NUCLEOTIDE SEQUENCE [LARGE SCALE GENOMIC DNA]</scope>
    <source>
        <strain evidence="2 3">NBRC 100605</strain>
    </source>
</reference>
<keyword evidence="3" id="KW-1185">Reference proteome</keyword>
<accession>X0Q6S4</accession>